<dbReference type="InParanoid" id="A0A068V3S1"/>
<accession>A0A068V3S1</accession>
<sequence length="122" mass="13993">MQLCFLYSCLRARHLLNGLKTCFEVFLCLKSYDHKLFSQSDGAITRLMDYGEGQIFYVLVVEFNTGSIHEILIHIIESGSAFVRGRINLVSSTVLVEGNFLMRECPCFVRRVIFPLQNYKCG</sequence>
<dbReference type="Gramene" id="CDP15450">
    <property type="protein sequence ID" value="CDP15450"/>
    <property type="gene ID" value="GSCOC_T00043184001"/>
</dbReference>
<name>A0A068V3S1_COFCA</name>
<proteinExistence type="predicted"/>
<dbReference type="EMBL" id="HG739183">
    <property type="protein sequence ID" value="CDP15450.1"/>
    <property type="molecule type" value="Genomic_DNA"/>
</dbReference>
<gene>
    <name evidence="1" type="ORF">GSCOC_T00043184001</name>
</gene>
<dbReference type="Proteomes" id="UP000295252">
    <property type="component" value="Chromosome V"/>
</dbReference>
<organism evidence="1 2">
    <name type="scientific">Coffea canephora</name>
    <name type="common">Robusta coffee</name>
    <dbReference type="NCBI Taxonomy" id="49390"/>
    <lineage>
        <taxon>Eukaryota</taxon>
        <taxon>Viridiplantae</taxon>
        <taxon>Streptophyta</taxon>
        <taxon>Embryophyta</taxon>
        <taxon>Tracheophyta</taxon>
        <taxon>Spermatophyta</taxon>
        <taxon>Magnoliopsida</taxon>
        <taxon>eudicotyledons</taxon>
        <taxon>Gunneridae</taxon>
        <taxon>Pentapetalae</taxon>
        <taxon>asterids</taxon>
        <taxon>lamiids</taxon>
        <taxon>Gentianales</taxon>
        <taxon>Rubiaceae</taxon>
        <taxon>Ixoroideae</taxon>
        <taxon>Gardenieae complex</taxon>
        <taxon>Bertiereae - Coffeeae clade</taxon>
        <taxon>Coffeeae</taxon>
        <taxon>Coffea</taxon>
    </lineage>
</organism>
<keyword evidence="2" id="KW-1185">Reference proteome</keyword>
<evidence type="ECO:0000313" key="1">
    <source>
        <dbReference type="EMBL" id="CDP15450.1"/>
    </source>
</evidence>
<dbReference type="AlphaFoldDB" id="A0A068V3S1"/>
<protein>
    <submittedName>
        <fullName evidence="1">Uncharacterized protein</fullName>
    </submittedName>
</protein>
<evidence type="ECO:0000313" key="2">
    <source>
        <dbReference type="Proteomes" id="UP000295252"/>
    </source>
</evidence>
<reference evidence="2" key="1">
    <citation type="journal article" date="2014" name="Science">
        <title>The coffee genome provides insight into the convergent evolution of caffeine biosynthesis.</title>
        <authorList>
            <person name="Denoeud F."/>
            <person name="Carretero-Paulet L."/>
            <person name="Dereeper A."/>
            <person name="Droc G."/>
            <person name="Guyot R."/>
            <person name="Pietrella M."/>
            <person name="Zheng C."/>
            <person name="Alberti A."/>
            <person name="Anthony F."/>
            <person name="Aprea G."/>
            <person name="Aury J.M."/>
            <person name="Bento P."/>
            <person name="Bernard M."/>
            <person name="Bocs S."/>
            <person name="Campa C."/>
            <person name="Cenci A."/>
            <person name="Combes M.C."/>
            <person name="Crouzillat D."/>
            <person name="Da Silva C."/>
            <person name="Daddiego L."/>
            <person name="De Bellis F."/>
            <person name="Dussert S."/>
            <person name="Garsmeur O."/>
            <person name="Gayraud T."/>
            <person name="Guignon V."/>
            <person name="Jahn K."/>
            <person name="Jamilloux V."/>
            <person name="Joet T."/>
            <person name="Labadie K."/>
            <person name="Lan T."/>
            <person name="Leclercq J."/>
            <person name="Lepelley M."/>
            <person name="Leroy T."/>
            <person name="Li L.T."/>
            <person name="Librado P."/>
            <person name="Lopez L."/>
            <person name="Munoz A."/>
            <person name="Noel B."/>
            <person name="Pallavicini A."/>
            <person name="Perrotta G."/>
            <person name="Poncet V."/>
            <person name="Pot D."/>
            <person name="Priyono X."/>
            <person name="Rigoreau M."/>
            <person name="Rouard M."/>
            <person name="Rozas J."/>
            <person name="Tranchant-Dubreuil C."/>
            <person name="VanBuren R."/>
            <person name="Zhang Q."/>
            <person name="Andrade A.C."/>
            <person name="Argout X."/>
            <person name="Bertrand B."/>
            <person name="de Kochko A."/>
            <person name="Graziosi G."/>
            <person name="Henry R.J."/>
            <person name="Jayarama X."/>
            <person name="Ming R."/>
            <person name="Nagai C."/>
            <person name="Rounsley S."/>
            <person name="Sankoff D."/>
            <person name="Giuliano G."/>
            <person name="Albert V.A."/>
            <person name="Wincker P."/>
            <person name="Lashermes P."/>
        </authorList>
    </citation>
    <scope>NUCLEOTIDE SEQUENCE [LARGE SCALE GENOMIC DNA]</scope>
    <source>
        <strain evidence="2">cv. DH200-94</strain>
    </source>
</reference>